<evidence type="ECO:0000313" key="2">
    <source>
        <dbReference type="EMBL" id="CAK0836221.1"/>
    </source>
</evidence>
<comment type="caution">
    <text evidence="2">The sequence shown here is derived from an EMBL/GenBank/DDBJ whole genome shotgun (WGS) entry which is preliminary data.</text>
</comment>
<name>A0ABN9SUN7_9DINO</name>
<sequence>MHQGRNPSGGGDYDLEREGGTSQGGSRIENEEEEEERHTGVEKGSTVQNVALAKREAGFPARRDPGARPLAARGGPPEGGSRPSWKRGARHGTGARGPAVSRRGPTEGEKAAALGQEAMGGGPSSAGGQHAPRACKKKTSGRRGLRRAGRRRVQGGRGGGGTGGSRLQWARSRHV</sequence>
<feature type="compositionally biased region" description="Basic residues" evidence="1">
    <location>
        <begin position="133"/>
        <end position="154"/>
    </location>
</feature>
<proteinExistence type="predicted"/>
<feature type="region of interest" description="Disordered" evidence="1">
    <location>
        <begin position="1"/>
        <end position="175"/>
    </location>
</feature>
<dbReference type="Proteomes" id="UP001189429">
    <property type="component" value="Unassembled WGS sequence"/>
</dbReference>
<organism evidence="2 3">
    <name type="scientific">Prorocentrum cordatum</name>
    <dbReference type="NCBI Taxonomy" id="2364126"/>
    <lineage>
        <taxon>Eukaryota</taxon>
        <taxon>Sar</taxon>
        <taxon>Alveolata</taxon>
        <taxon>Dinophyceae</taxon>
        <taxon>Prorocentrales</taxon>
        <taxon>Prorocentraceae</taxon>
        <taxon>Prorocentrum</taxon>
    </lineage>
</organism>
<reference evidence="2" key="1">
    <citation type="submission" date="2023-10" db="EMBL/GenBank/DDBJ databases">
        <authorList>
            <person name="Chen Y."/>
            <person name="Shah S."/>
            <person name="Dougan E. K."/>
            <person name="Thang M."/>
            <person name="Chan C."/>
        </authorList>
    </citation>
    <scope>NUCLEOTIDE SEQUENCE [LARGE SCALE GENOMIC DNA]</scope>
</reference>
<feature type="compositionally biased region" description="Gly residues" evidence="1">
    <location>
        <begin position="155"/>
        <end position="164"/>
    </location>
</feature>
<feature type="compositionally biased region" description="Basic and acidic residues" evidence="1">
    <location>
        <begin position="53"/>
        <end position="66"/>
    </location>
</feature>
<keyword evidence="3" id="KW-1185">Reference proteome</keyword>
<feature type="compositionally biased region" description="Low complexity" evidence="1">
    <location>
        <begin position="73"/>
        <end position="83"/>
    </location>
</feature>
<dbReference type="EMBL" id="CAUYUJ010013447">
    <property type="protein sequence ID" value="CAK0836221.1"/>
    <property type="molecule type" value="Genomic_DNA"/>
</dbReference>
<evidence type="ECO:0000313" key="3">
    <source>
        <dbReference type="Proteomes" id="UP001189429"/>
    </source>
</evidence>
<accession>A0ABN9SUN7</accession>
<protein>
    <submittedName>
        <fullName evidence="2">Uncharacterized protein</fullName>
    </submittedName>
</protein>
<gene>
    <name evidence="2" type="ORF">PCOR1329_LOCUS32786</name>
</gene>
<evidence type="ECO:0000256" key="1">
    <source>
        <dbReference type="SAM" id="MobiDB-lite"/>
    </source>
</evidence>